<organism evidence="4 5">
    <name type="scientific">Cichlidogyrus casuarinus</name>
    <dbReference type="NCBI Taxonomy" id="1844966"/>
    <lineage>
        <taxon>Eukaryota</taxon>
        <taxon>Metazoa</taxon>
        <taxon>Spiralia</taxon>
        <taxon>Lophotrochozoa</taxon>
        <taxon>Platyhelminthes</taxon>
        <taxon>Monogenea</taxon>
        <taxon>Monopisthocotylea</taxon>
        <taxon>Dactylogyridea</taxon>
        <taxon>Ancyrocephalidae</taxon>
        <taxon>Cichlidogyrus</taxon>
    </lineage>
</organism>
<keyword evidence="3" id="KW-0539">Nucleus</keyword>
<dbReference type="InterPro" id="IPR011990">
    <property type="entry name" value="TPR-like_helical_dom_sf"/>
</dbReference>
<comment type="subcellular location">
    <subcellularLocation>
        <location evidence="1">Nucleus</location>
    </subcellularLocation>
</comment>
<dbReference type="EMBL" id="JBJKFK010002557">
    <property type="protein sequence ID" value="KAL3310925.1"/>
    <property type="molecule type" value="Genomic_DNA"/>
</dbReference>
<evidence type="ECO:0000256" key="2">
    <source>
        <dbReference type="ARBA" id="ARBA00022737"/>
    </source>
</evidence>
<evidence type="ECO:0000256" key="3">
    <source>
        <dbReference type="ARBA" id="ARBA00023242"/>
    </source>
</evidence>
<dbReference type="PANTHER" id="PTHR46358">
    <property type="entry name" value="TONSOKU-LIKE PROTEIN"/>
    <property type="match status" value="1"/>
</dbReference>
<keyword evidence="2" id="KW-0677">Repeat</keyword>
<protein>
    <submittedName>
        <fullName evidence="4">T-complex-associated testis-expressed protein 1</fullName>
    </submittedName>
</protein>
<dbReference type="PANTHER" id="PTHR46358:SF1">
    <property type="entry name" value="TONSOKU-LIKE PROTEIN"/>
    <property type="match status" value="1"/>
</dbReference>
<dbReference type="AlphaFoldDB" id="A0ABD2PU17"/>
<dbReference type="GO" id="GO:0005634">
    <property type="term" value="C:nucleus"/>
    <property type="evidence" value="ECO:0007669"/>
    <property type="project" value="UniProtKB-SubCell"/>
</dbReference>
<evidence type="ECO:0000256" key="1">
    <source>
        <dbReference type="ARBA" id="ARBA00004123"/>
    </source>
</evidence>
<dbReference type="SUPFAM" id="SSF48452">
    <property type="entry name" value="TPR-like"/>
    <property type="match status" value="1"/>
</dbReference>
<accession>A0ABD2PU17</accession>
<keyword evidence="5" id="KW-1185">Reference proteome</keyword>
<reference evidence="4 5" key="1">
    <citation type="submission" date="2024-11" db="EMBL/GenBank/DDBJ databases">
        <title>Adaptive evolution of stress response genes in parasites aligns with host niche diversity.</title>
        <authorList>
            <person name="Hahn C."/>
            <person name="Resl P."/>
        </authorList>
    </citation>
    <scope>NUCLEOTIDE SEQUENCE [LARGE SCALE GENOMIC DNA]</scope>
    <source>
        <strain evidence="4">EGGRZ-B1_66</strain>
        <tissue evidence="4">Body</tissue>
    </source>
</reference>
<name>A0ABD2PU17_9PLAT</name>
<dbReference type="InterPro" id="IPR052311">
    <property type="entry name" value="MMS22L-TONSL_complex_comp"/>
</dbReference>
<feature type="non-terminal residue" evidence="4">
    <location>
        <position position="238"/>
    </location>
</feature>
<dbReference type="Proteomes" id="UP001626550">
    <property type="component" value="Unassembled WGS sequence"/>
</dbReference>
<comment type="caution">
    <text evidence="4">The sequence shown here is derived from an EMBL/GenBank/DDBJ whole genome shotgun (WGS) entry which is preliminary data.</text>
</comment>
<evidence type="ECO:0000313" key="5">
    <source>
        <dbReference type="Proteomes" id="UP001626550"/>
    </source>
</evidence>
<dbReference type="Gene3D" id="1.25.40.10">
    <property type="entry name" value="Tetratricopeptide repeat domain"/>
    <property type="match status" value="1"/>
</dbReference>
<evidence type="ECO:0000313" key="4">
    <source>
        <dbReference type="EMBL" id="KAL3310925.1"/>
    </source>
</evidence>
<proteinExistence type="predicted"/>
<gene>
    <name evidence="4" type="primary">TCTE1_2</name>
    <name evidence="4" type="ORF">Ciccas_010498</name>
</gene>
<sequence length="238" mass="26911">MNSRLKKLLAKKNQKLPYSEKCANLEQIAELYALDGDHDTAAETYKELLDLYLKKDDMKKAASIHRLLADCYIELESTDLALSHSEMNLDIRKQLKDPIALEQAYITCGRCFMLKAESDTEASTFLSKAISCFEASQKIIDSLTSHDPKLVAEMKTVSCVNLGLAYRKQLLFADANRFFEMAIHSSRKAKSLEPMLRAIYQTIDNLLANTTRFPATFEIHLKQCQNFLSSVSKLASLV</sequence>